<dbReference type="EMBL" id="CP001778">
    <property type="protein sequence ID" value="ADD42661.1"/>
    <property type="molecule type" value="Genomic_DNA"/>
</dbReference>
<name>D3Q9H9_STANL</name>
<proteinExistence type="inferred from homology"/>
<gene>
    <name evidence="5" type="ordered locus">Snas_2987</name>
</gene>
<dbReference type="Pfam" id="PF13193">
    <property type="entry name" value="AMP-binding_C"/>
    <property type="match status" value="1"/>
</dbReference>
<dbReference type="InterPro" id="IPR000873">
    <property type="entry name" value="AMP-dep_synth/lig_dom"/>
</dbReference>
<evidence type="ECO:0000256" key="2">
    <source>
        <dbReference type="ARBA" id="ARBA00022598"/>
    </source>
</evidence>
<accession>D3Q9H9</accession>
<feature type="domain" description="AMP-dependent synthetase/ligase" evidence="3">
    <location>
        <begin position="55"/>
        <end position="403"/>
    </location>
</feature>
<reference evidence="5 6" key="1">
    <citation type="journal article" date="2009" name="Stand. Genomic Sci.">
        <title>Complete genome sequence of Stackebrandtia nassauensis type strain (LLR-40K-21).</title>
        <authorList>
            <person name="Munk C."/>
            <person name="Lapidus A."/>
            <person name="Copeland A."/>
            <person name="Jando M."/>
            <person name="Mayilraj S."/>
            <person name="Glavina Del Rio T."/>
            <person name="Nolan M."/>
            <person name="Chen F."/>
            <person name="Lucas S."/>
            <person name="Tice H."/>
            <person name="Cheng J.F."/>
            <person name="Han C."/>
            <person name="Detter J.C."/>
            <person name="Bruce D."/>
            <person name="Goodwin L."/>
            <person name="Chain P."/>
            <person name="Pitluck S."/>
            <person name="Goker M."/>
            <person name="Ovchinikova G."/>
            <person name="Pati A."/>
            <person name="Ivanova N."/>
            <person name="Mavromatis K."/>
            <person name="Chen A."/>
            <person name="Palaniappan K."/>
            <person name="Land M."/>
            <person name="Hauser L."/>
            <person name="Chang Y.J."/>
            <person name="Jeffries C.D."/>
            <person name="Bristow J."/>
            <person name="Eisen J.A."/>
            <person name="Markowitz V."/>
            <person name="Hugenholtz P."/>
            <person name="Kyrpides N.C."/>
            <person name="Klenk H.P."/>
        </authorList>
    </citation>
    <scope>NUCLEOTIDE SEQUENCE [LARGE SCALE GENOMIC DNA]</scope>
    <source>
        <strain evidence="6">DSM 44728 / CIP 108903 / NRRL B-16338 / NBRC 102104 / LLR-40K-21</strain>
    </source>
</reference>
<dbReference type="KEGG" id="sna:Snas_2987"/>
<evidence type="ECO:0000313" key="6">
    <source>
        <dbReference type="Proteomes" id="UP000000844"/>
    </source>
</evidence>
<evidence type="ECO:0000313" key="5">
    <source>
        <dbReference type="EMBL" id="ADD42661.1"/>
    </source>
</evidence>
<dbReference type="InterPro" id="IPR042099">
    <property type="entry name" value="ANL_N_sf"/>
</dbReference>
<dbReference type="HOGENOM" id="CLU_000022_59_0_11"/>
<keyword evidence="6" id="KW-1185">Reference proteome</keyword>
<dbReference type="PANTHER" id="PTHR43201:SF5">
    <property type="entry name" value="MEDIUM-CHAIN ACYL-COA LIGASE ACSF2, MITOCHONDRIAL"/>
    <property type="match status" value="1"/>
</dbReference>
<dbReference type="RefSeq" id="WP_013018232.1">
    <property type="nucleotide sequence ID" value="NC_013947.1"/>
</dbReference>
<organism evidence="5 6">
    <name type="scientific">Stackebrandtia nassauensis (strain DSM 44728 / CIP 108903 / NRRL B-16338 / NBRC 102104 / LLR-40K-21)</name>
    <dbReference type="NCBI Taxonomy" id="446470"/>
    <lineage>
        <taxon>Bacteria</taxon>
        <taxon>Bacillati</taxon>
        <taxon>Actinomycetota</taxon>
        <taxon>Actinomycetes</taxon>
        <taxon>Glycomycetales</taxon>
        <taxon>Glycomycetaceae</taxon>
        <taxon>Stackebrandtia</taxon>
    </lineage>
</organism>
<protein>
    <submittedName>
        <fullName evidence="5">AMP-dependent synthetase and ligase</fullName>
    </submittedName>
</protein>
<dbReference type="PROSITE" id="PS00455">
    <property type="entry name" value="AMP_BINDING"/>
    <property type="match status" value="1"/>
</dbReference>
<sequence>MTAAMKRAVRALGTGWHIGSTMARRGLLTPGRPDRVVRQVSTLARWGLGLAGEFASAARRDPEWTAVVDEDGPVSFAELDERTDRLARVLAEGRPEGPPRVAVLCRNHTGMIATLIACGKLGADAVLFNTGLSAQQVRQAVDDHDIAVLVADTEFLPLPDLPDGVRVIAAEGDGADGLRALAEAAEPGGHSPPAATGRTIVLTSGTTGTPKGARRPKPALHSLTALLSRIPLKVGDRIHIAAPIFHTWGYAALQLAIAMRATIVLRRRFDPEPSLRTLSEHDCTAMFAVPVMLQRLLELPPEVRDGCDTASLRVVATSGSSYPGDLATRFMDAFGDVLYNLYGTTEVSWISIATPEELRAHPDTSGRPPHGTTVLLLDEDGREVDRGVPGRIFVGNEMLFEGYTDGSRRSTFDGTMDSGDLGHRDESGLLYVDGRADDMIISGGENVFPSEVENLLARLPQVREVAVVGVADEEFGQRLVAHVVVAEGHELDAETVRDHVRTHLARFSVPRDVRFLEQLPRNATGKVVPRLLGD</sequence>
<evidence type="ECO:0000256" key="1">
    <source>
        <dbReference type="ARBA" id="ARBA00006432"/>
    </source>
</evidence>
<dbReference type="Gene3D" id="3.40.50.12780">
    <property type="entry name" value="N-terminal domain of ligase-like"/>
    <property type="match status" value="1"/>
</dbReference>
<dbReference type="STRING" id="446470.Snas_2987"/>
<evidence type="ECO:0000259" key="4">
    <source>
        <dbReference type="Pfam" id="PF13193"/>
    </source>
</evidence>
<dbReference type="PANTHER" id="PTHR43201">
    <property type="entry name" value="ACYL-COA SYNTHETASE"/>
    <property type="match status" value="1"/>
</dbReference>
<dbReference type="GO" id="GO:0006631">
    <property type="term" value="P:fatty acid metabolic process"/>
    <property type="evidence" value="ECO:0007669"/>
    <property type="project" value="TreeGrafter"/>
</dbReference>
<comment type="similarity">
    <text evidence="1">Belongs to the ATP-dependent AMP-binding enzyme family.</text>
</comment>
<dbReference type="Proteomes" id="UP000000844">
    <property type="component" value="Chromosome"/>
</dbReference>
<dbReference type="eggNOG" id="COG0318">
    <property type="taxonomic scope" value="Bacteria"/>
</dbReference>
<dbReference type="InterPro" id="IPR025110">
    <property type="entry name" value="AMP-bd_C"/>
</dbReference>
<dbReference type="Gene3D" id="3.30.300.30">
    <property type="match status" value="1"/>
</dbReference>
<dbReference type="GO" id="GO:0031956">
    <property type="term" value="F:medium-chain fatty acid-CoA ligase activity"/>
    <property type="evidence" value="ECO:0007669"/>
    <property type="project" value="TreeGrafter"/>
</dbReference>
<evidence type="ECO:0000259" key="3">
    <source>
        <dbReference type="Pfam" id="PF00501"/>
    </source>
</evidence>
<feature type="domain" description="AMP-binding enzyme C-terminal" evidence="4">
    <location>
        <begin position="451"/>
        <end position="526"/>
    </location>
</feature>
<keyword evidence="2 5" id="KW-0436">Ligase</keyword>
<dbReference type="InterPro" id="IPR020845">
    <property type="entry name" value="AMP-binding_CS"/>
</dbReference>
<dbReference type="OrthoDB" id="56621at2"/>
<dbReference type="Pfam" id="PF00501">
    <property type="entry name" value="AMP-binding"/>
    <property type="match status" value="1"/>
</dbReference>
<dbReference type="AlphaFoldDB" id="D3Q9H9"/>
<dbReference type="InterPro" id="IPR045851">
    <property type="entry name" value="AMP-bd_C_sf"/>
</dbReference>
<dbReference type="CDD" id="cd04433">
    <property type="entry name" value="AFD_class_I"/>
    <property type="match status" value="1"/>
</dbReference>
<dbReference type="SUPFAM" id="SSF56801">
    <property type="entry name" value="Acetyl-CoA synthetase-like"/>
    <property type="match status" value="1"/>
</dbReference>